<evidence type="ECO:0000256" key="3">
    <source>
        <dbReference type="ARBA" id="ARBA00022984"/>
    </source>
</evidence>
<evidence type="ECO:0000256" key="2">
    <source>
        <dbReference type="ARBA" id="ARBA00022960"/>
    </source>
</evidence>
<gene>
    <name evidence="9" type="ORF">L2725_21195</name>
</gene>
<dbReference type="InterPro" id="IPR028082">
    <property type="entry name" value="Peripla_BP_I"/>
</dbReference>
<keyword evidence="7" id="KW-0449">Lipoprotein</keyword>
<dbReference type="Gene3D" id="1.25.40.10">
    <property type="entry name" value="Tetratricopeptide repeat domain"/>
    <property type="match status" value="1"/>
</dbReference>
<evidence type="ECO:0000256" key="8">
    <source>
        <dbReference type="SAM" id="SignalP"/>
    </source>
</evidence>
<dbReference type="EMBL" id="JAKIKT010000012">
    <property type="protein sequence ID" value="MCL2916255.1"/>
    <property type="molecule type" value="Genomic_DNA"/>
</dbReference>
<organism evidence="9 10">
    <name type="scientific">Shewanella corallii</name>
    <dbReference type="NCBI Taxonomy" id="560080"/>
    <lineage>
        <taxon>Bacteria</taxon>
        <taxon>Pseudomonadati</taxon>
        <taxon>Pseudomonadota</taxon>
        <taxon>Gammaproteobacteria</taxon>
        <taxon>Alteromonadales</taxon>
        <taxon>Shewanellaceae</taxon>
        <taxon>Shewanella</taxon>
    </lineage>
</organism>
<feature type="chain" id="PRO_5046939344" evidence="8">
    <location>
        <begin position="25"/>
        <end position="612"/>
    </location>
</feature>
<comment type="caution">
    <text evidence="9">The sequence shown here is derived from an EMBL/GenBank/DDBJ whole genome shotgun (WGS) entry which is preliminary data.</text>
</comment>
<feature type="signal peptide" evidence="8">
    <location>
        <begin position="1"/>
        <end position="24"/>
    </location>
</feature>
<evidence type="ECO:0000313" key="9">
    <source>
        <dbReference type="EMBL" id="MCL2916255.1"/>
    </source>
</evidence>
<dbReference type="Pfam" id="PF04348">
    <property type="entry name" value="LppC"/>
    <property type="match status" value="1"/>
</dbReference>
<keyword evidence="1 8" id="KW-0732">Signal</keyword>
<reference evidence="9 10" key="1">
    <citation type="submission" date="2022-01" db="EMBL/GenBank/DDBJ databases">
        <title>Whole genome-based taxonomy of the Shewanellaceae.</title>
        <authorList>
            <person name="Martin-Rodriguez A.J."/>
        </authorList>
    </citation>
    <scope>NUCLEOTIDE SEQUENCE [LARGE SCALE GENOMIC DNA]</scope>
    <source>
        <strain evidence="9 10">DSM 21332</strain>
    </source>
</reference>
<evidence type="ECO:0000256" key="4">
    <source>
        <dbReference type="ARBA" id="ARBA00023136"/>
    </source>
</evidence>
<dbReference type="PANTHER" id="PTHR38038">
    <property type="entry name" value="PENICILLIN-BINDING PROTEIN ACTIVATOR LPOA"/>
    <property type="match status" value="1"/>
</dbReference>
<evidence type="ECO:0000256" key="7">
    <source>
        <dbReference type="ARBA" id="ARBA00023288"/>
    </source>
</evidence>
<keyword evidence="2" id="KW-0133">Cell shape</keyword>
<dbReference type="PANTHER" id="PTHR38038:SF1">
    <property type="entry name" value="PENICILLIN-BINDING PROTEIN ACTIVATOR LPOA"/>
    <property type="match status" value="1"/>
</dbReference>
<dbReference type="RefSeq" id="WP_249250811.1">
    <property type="nucleotide sequence ID" value="NZ_JAKIKT010000012.1"/>
</dbReference>
<dbReference type="Gene3D" id="1.25.40.650">
    <property type="match status" value="1"/>
</dbReference>
<protein>
    <submittedName>
        <fullName evidence="9">Penicillin-binding protein activator</fullName>
    </submittedName>
</protein>
<dbReference type="Proteomes" id="UP001202831">
    <property type="component" value="Unassembled WGS sequence"/>
</dbReference>
<keyword evidence="10" id="KW-1185">Reference proteome</keyword>
<dbReference type="InterPro" id="IPR007443">
    <property type="entry name" value="LpoA"/>
</dbReference>
<sequence length="612" mass="68774">MLKSIKTTKLIPLVVSAVILGGCASTQQSTQPAVEVVSLENVTNTPAWYLAKIQPGQSQQIKQRYTLLAAQAYLNQGDYNSADKLLLSMGNTQGTQPEIQAQHNYLQALSLRLQDKPAEALHMLSYRPDWSLPDWQWREYYLLKAKLYQQLQQPVEQVRQLSMLEQYLAPADRAQINDQIWQALQPLNDQQLAQFTEDQSNPIFAGWMQLAYLAKHYAVAPNELVRYLGQWQQKNPGHPGAFKLPTDLEKALNTKPYRPQKIAVLLPLTGARAGVANPVKQGILSNYVNQGDANVEVLFYDTAADVVTAYQKAQADGVEFVIGPLLPDNVNKLQTFLAQPDQQATAVPQLYLNQPSQLSGDTEDQYFFALSPSQEASDAALRLYQDGIRVPLLLVSGDAAGRRMAEAFKQEWMQLTDKEAEVHYYPKGDKMGDAVKAALGVKDSEERIARMKQLIGTSLEADFRSRRDIDAIYMVANSGELTLLKPFIDVSFSVFAQPVPLYTSSRARLDKDTSQTAIELNNITFSDIPWLIQPNNETAEVAKLWPTWRNSQKRLYIMGYDSLDLVGRLAQMRAFPGFQYQGRSGELSVTPEGVLERHLSWGKYQRGKFKPL</sequence>
<proteinExistence type="predicted"/>
<evidence type="ECO:0000256" key="6">
    <source>
        <dbReference type="ARBA" id="ARBA00023237"/>
    </source>
</evidence>
<evidence type="ECO:0000313" key="10">
    <source>
        <dbReference type="Proteomes" id="UP001202831"/>
    </source>
</evidence>
<dbReference type="SUPFAM" id="SSF53822">
    <property type="entry name" value="Periplasmic binding protein-like I"/>
    <property type="match status" value="1"/>
</dbReference>
<evidence type="ECO:0000256" key="1">
    <source>
        <dbReference type="ARBA" id="ARBA00022729"/>
    </source>
</evidence>
<dbReference type="CDD" id="cd06339">
    <property type="entry name" value="PBP1_YraM_LppC_lipoprotein-like"/>
    <property type="match status" value="1"/>
</dbReference>
<name>A0ABT0NDR5_9GAMM</name>
<keyword evidence="4" id="KW-0472">Membrane</keyword>
<dbReference type="PROSITE" id="PS51257">
    <property type="entry name" value="PROKAR_LIPOPROTEIN"/>
    <property type="match status" value="1"/>
</dbReference>
<dbReference type="Gene3D" id="3.40.50.2300">
    <property type="match status" value="2"/>
</dbReference>
<evidence type="ECO:0000256" key="5">
    <source>
        <dbReference type="ARBA" id="ARBA00023139"/>
    </source>
</evidence>
<keyword evidence="3" id="KW-0573">Peptidoglycan synthesis</keyword>
<keyword evidence="6" id="KW-0998">Cell outer membrane</keyword>
<keyword evidence="5" id="KW-0564">Palmitate</keyword>
<accession>A0ABT0NDR5</accession>
<dbReference type="InterPro" id="IPR011990">
    <property type="entry name" value="TPR-like_helical_dom_sf"/>
</dbReference>